<reference evidence="4" key="2">
    <citation type="submission" date="2015-07" db="EMBL/GenBank/DDBJ databases">
        <title>Contrasting host-pathogen interactions and genome evolution in two generalist and specialist microsporidian pathogens of mosquitoes.</title>
        <authorList>
            <consortium name="The Broad Institute Genomics Platform"/>
            <consortium name="The Broad Institute Genome Sequencing Center for Infectious Disease"/>
            <person name="Cuomo C.A."/>
            <person name="Sanscrainte N.D."/>
            <person name="Goldberg J.M."/>
            <person name="Heiman D."/>
            <person name="Young S."/>
            <person name="Zeng Q."/>
            <person name="Becnel J.J."/>
            <person name="Birren B.W."/>
        </authorList>
    </citation>
    <scope>NUCLEOTIDE SEQUENCE [LARGE SCALE GENOMIC DNA]</scope>
    <source>
        <strain evidence="4">USNM 41457</strain>
    </source>
</reference>
<protein>
    <recommendedName>
        <fullName evidence="2">C2H2-type domain-containing protein</fullName>
    </recommendedName>
</protein>
<dbReference type="VEuPathDB" id="MicrosporidiaDB:EDEG_01406"/>
<accession>J9DP63</accession>
<reference evidence="3 4" key="1">
    <citation type="submission" date="2011-08" db="EMBL/GenBank/DDBJ databases">
        <authorList>
            <person name="Liu Z.J."/>
            <person name="Shi F.L."/>
            <person name="Lu J.Q."/>
            <person name="Li M."/>
            <person name="Wang Z.L."/>
        </authorList>
    </citation>
    <scope>NUCLEOTIDE SEQUENCE [LARGE SCALE GENOMIC DNA]</scope>
    <source>
        <strain evidence="3 4">USNM 41457</strain>
    </source>
</reference>
<evidence type="ECO:0000313" key="3">
    <source>
        <dbReference type="EMBL" id="EJW04340.1"/>
    </source>
</evidence>
<evidence type="ECO:0000256" key="1">
    <source>
        <dbReference type="PROSITE-ProRule" id="PRU00042"/>
    </source>
</evidence>
<comment type="caution">
    <text evidence="3">The sequence shown here is derived from an EMBL/GenBank/DDBJ whole genome shotgun (WGS) entry which is preliminary data.</text>
</comment>
<evidence type="ECO:0000313" key="4">
    <source>
        <dbReference type="Proteomes" id="UP000003163"/>
    </source>
</evidence>
<keyword evidence="1" id="KW-0862">Zinc</keyword>
<dbReference type="OrthoDB" id="654211at2759"/>
<dbReference type="Gene3D" id="3.30.160.60">
    <property type="entry name" value="Classic Zinc Finger"/>
    <property type="match status" value="1"/>
</dbReference>
<feature type="domain" description="C2H2-type" evidence="2">
    <location>
        <begin position="81"/>
        <end position="109"/>
    </location>
</feature>
<dbReference type="HOGENOM" id="CLU_1786810_0_0_1"/>
<keyword evidence="4" id="KW-1185">Reference proteome</keyword>
<sequence length="145" mass="17150">MKNEVFFKKLAEKDTIKSETKTKNLKINVEYNRKKNYVGRYAHTIVKDDLQHKAEQPVLVISLREPIKNGMKTEKIENKKVMCDQCEKSFSKPSNVYKHLKTVHYKIREFKCKCGKEYLHKRNFNAHILSCQELSSKKNTKTNNI</sequence>
<organism evidence="3 4">
    <name type="scientific">Edhazardia aedis (strain USNM 41457)</name>
    <name type="common">Microsporidian parasite</name>
    <dbReference type="NCBI Taxonomy" id="1003232"/>
    <lineage>
        <taxon>Eukaryota</taxon>
        <taxon>Fungi</taxon>
        <taxon>Fungi incertae sedis</taxon>
        <taxon>Microsporidia</taxon>
        <taxon>Edhazardia</taxon>
    </lineage>
</organism>
<dbReference type="PROSITE" id="PS00028">
    <property type="entry name" value="ZINC_FINGER_C2H2_1"/>
    <property type="match status" value="1"/>
</dbReference>
<dbReference type="InterPro" id="IPR013087">
    <property type="entry name" value="Znf_C2H2_type"/>
</dbReference>
<dbReference type="Proteomes" id="UP000003163">
    <property type="component" value="Unassembled WGS sequence"/>
</dbReference>
<name>J9DP63_EDHAE</name>
<keyword evidence="1" id="KW-0479">Metal-binding</keyword>
<dbReference type="AlphaFoldDB" id="J9DP63"/>
<keyword evidence="1" id="KW-0863">Zinc-finger</keyword>
<gene>
    <name evidence="3" type="ORF">EDEG_01406</name>
</gene>
<evidence type="ECO:0000259" key="2">
    <source>
        <dbReference type="PROSITE" id="PS50157"/>
    </source>
</evidence>
<dbReference type="InParanoid" id="J9DP63"/>
<proteinExistence type="predicted"/>
<dbReference type="PROSITE" id="PS50157">
    <property type="entry name" value="ZINC_FINGER_C2H2_2"/>
    <property type="match status" value="1"/>
</dbReference>
<dbReference type="GO" id="GO:0008270">
    <property type="term" value="F:zinc ion binding"/>
    <property type="evidence" value="ECO:0007669"/>
    <property type="project" value="UniProtKB-KW"/>
</dbReference>
<dbReference type="EMBL" id="AFBI03000020">
    <property type="protein sequence ID" value="EJW04340.1"/>
    <property type="molecule type" value="Genomic_DNA"/>
</dbReference>
<dbReference type="InterPro" id="IPR036236">
    <property type="entry name" value="Znf_C2H2_sf"/>
</dbReference>
<dbReference type="Pfam" id="PF00096">
    <property type="entry name" value="zf-C2H2"/>
    <property type="match status" value="1"/>
</dbReference>
<dbReference type="SUPFAM" id="SSF57667">
    <property type="entry name" value="beta-beta-alpha zinc fingers"/>
    <property type="match status" value="1"/>
</dbReference>